<feature type="domain" description="WYL" evidence="1">
    <location>
        <begin position="145"/>
        <end position="221"/>
    </location>
</feature>
<evidence type="ECO:0000313" key="3">
    <source>
        <dbReference type="EMBL" id="MBM7572933.1"/>
    </source>
</evidence>
<evidence type="ECO:0000313" key="4">
    <source>
        <dbReference type="Proteomes" id="UP001296943"/>
    </source>
</evidence>
<proteinExistence type="predicted"/>
<name>A0ABS2N4F5_9BACI</name>
<dbReference type="Pfam" id="PF13280">
    <property type="entry name" value="WYL"/>
    <property type="match status" value="1"/>
</dbReference>
<dbReference type="RefSeq" id="WP_204501607.1">
    <property type="nucleotide sequence ID" value="NZ_JAFBDR010000023.1"/>
</dbReference>
<dbReference type="PROSITE" id="PS52050">
    <property type="entry name" value="WYL"/>
    <property type="match status" value="1"/>
</dbReference>
<dbReference type="GO" id="GO:0003677">
    <property type="term" value="F:DNA binding"/>
    <property type="evidence" value="ECO:0007669"/>
    <property type="project" value="UniProtKB-KW"/>
</dbReference>
<evidence type="ECO:0000259" key="2">
    <source>
        <dbReference type="Pfam" id="PF25583"/>
    </source>
</evidence>
<keyword evidence="4" id="KW-1185">Reference proteome</keyword>
<dbReference type="EMBL" id="JAFBDR010000023">
    <property type="protein sequence ID" value="MBM7572933.1"/>
    <property type="molecule type" value="Genomic_DNA"/>
</dbReference>
<dbReference type="Proteomes" id="UP001296943">
    <property type="component" value="Unassembled WGS sequence"/>
</dbReference>
<accession>A0ABS2N4F5</accession>
<dbReference type="PANTHER" id="PTHR34580:SF1">
    <property type="entry name" value="PROTEIN PAFC"/>
    <property type="match status" value="1"/>
</dbReference>
<organism evidence="3 4">
    <name type="scientific">Aquibacillus albus</name>
    <dbReference type="NCBI Taxonomy" id="1168171"/>
    <lineage>
        <taxon>Bacteria</taxon>
        <taxon>Bacillati</taxon>
        <taxon>Bacillota</taxon>
        <taxon>Bacilli</taxon>
        <taxon>Bacillales</taxon>
        <taxon>Bacillaceae</taxon>
        <taxon>Aquibacillus</taxon>
    </lineage>
</organism>
<keyword evidence="3" id="KW-0238">DNA-binding</keyword>
<gene>
    <name evidence="3" type="ORF">JOC48_003465</name>
</gene>
<sequence>MSEVKAGLRLLALRDIFLRDTGENSELSIKELVDKLAIAIPGCTADKKALKRYINTLRESGFDIIENEDKYGKKYYSHQVRLFETYQLRLLVDPILSARFITTEEKKTIINNVKKLTSEKTAKTLPDPINYEQSINHDYQRIKHHIDEIHHAIYERRMITFQYGDVDISKKFKYRHDSELYHIKPYALIWESNFYYLIGEDIKYGDEKNPRNYRLDRMRNVLITDKSFIRNQIDISNYVQNSIHMFGGQDEWITLRFSLKQDVLNGVIDKFGIYADIRKGENETFLLKAKAKLSKGLIAWIMGWGSQVKVLSPVSLVNDIKAETKKMIEAYNE</sequence>
<evidence type="ECO:0000259" key="1">
    <source>
        <dbReference type="Pfam" id="PF13280"/>
    </source>
</evidence>
<dbReference type="PANTHER" id="PTHR34580">
    <property type="match status" value="1"/>
</dbReference>
<dbReference type="InterPro" id="IPR026881">
    <property type="entry name" value="WYL_dom"/>
</dbReference>
<feature type="domain" description="WCX" evidence="2">
    <location>
        <begin position="252"/>
        <end position="327"/>
    </location>
</feature>
<dbReference type="Pfam" id="PF25583">
    <property type="entry name" value="WCX"/>
    <property type="match status" value="1"/>
</dbReference>
<comment type="caution">
    <text evidence="3">The sequence shown here is derived from an EMBL/GenBank/DDBJ whole genome shotgun (WGS) entry which is preliminary data.</text>
</comment>
<reference evidence="3 4" key="1">
    <citation type="submission" date="2021-01" db="EMBL/GenBank/DDBJ databases">
        <title>Genomic Encyclopedia of Type Strains, Phase IV (KMG-IV): sequencing the most valuable type-strain genomes for metagenomic binning, comparative biology and taxonomic classification.</title>
        <authorList>
            <person name="Goeker M."/>
        </authorList>
    </citation>
    <scope>NUCLEOTIDE SEQUENCE [LARGE SCALE GENOMIC DNA]</scope>
    <source>
        <strain evidence="3 4">DSM 23711</strain>
    </source>
</reference>
<protein>
    <submittedName>
        <fullName evidence="3">DNA-binding transcriptional regulator YafY</fullName>
    </submittedName>
</protein>
<dbReference type="InterPro" id="IPR057727">
    <property type="entry name" value="WCX_dom"/>
</dbReference>
<dbReference type="InterPro" id="IPR051534">
    <property type="entry name" value="CBASS_pafABC_assoc_protein"/>
</dbReference>